<dbReference type="PROSITE" id="PS00958">
    <property type="entry name" value="TRANSALDOLASE_2"/>
    <property type="match status" value="1"/>
</dbReference>
<dbReference type="GO" id="GO:0004801">
    <property type="term" value="F:transaldolase activity"/>
    <property type="evidence" value="ECO:0007669"/>
    <property type="project" value="UniProtKB-UniRule"/>
</dbReference>
<dbReference type="NCBIfam" id="TIGR00874">
    <property type="entry name" value="talAB"/>
    <property type="match status" value="1"/>
</dbReference>
<feature type="active site" description="Schiff-base intermediate with substrate" evidence="12">
    <location>
        <position position="161"/>
    </location>
</feature>
<dbReference type="EMBL" id="FCOL02000031">
    <property type="protein sequence ID" value="SAL74310.1"/>
    <property type="molecule type" value="Genomic_DNA"/>
</dbReference>
<dbReference type="Gene3D" id="3.20.20.70">
    <property type="entry name" value="Aldolase class I"/>
    <property type="match status" value="1"/>
</dbReference>
<keyword evidence="15" id="KW-1185">Reference proteome</keyword>
<dbReference type="PANTHER" id="PTHR10683:SF18">
    <property type="entry name" value="TRANSALDOLASE"/>
    <property type="match status" value="1"/>
</dbReference>
<dbReference type="PROSITE" id="PS01054">
    <property type="entry name" value="TRANSALDOLASE_1"/>
    <property type="match status" value="1"/>
</dbReference>
<evidence type="ECO:0000256" key="7">
    <source>
        <dbReference type="ARBA" id="ARBA00022490"/>
    </source>
</evidence>
<comment type="pathway">
    <text evidence="3 12 13">Carbohydrate degradation; pentose phosphate pathway; D-glyceraldehyde 3-phosphate and beta-D-fructose 6-phosphate from D-ribose 5-phosphate and D-xylulose 5-phosphate (non-oxidative stage): step 2/3.</text>
</comment>
<comment type="catalytic activity">
    <reaction evidence="11 12 13">
        <text>D-sedoheptulose 7-phosphate + D-glyceraldehyde 3-phosphate = D-erythrose 4-phosphate + beta-D-fructose 6-phosphate</text>
        <dbReference type="Rhea" id="RHEA:17053"/>
        <dbReference type="ChEBI" id="CHEBI:16897"/>
        <dbReference type="ChEBI" id="CHEBI:57483"/>
        <dbReference type="ChEBI" id="CHEBI:57634"/>
        <dbReference type="ChEBI" id="CHEBI:59776"/>
        <dbReference type="EC" id="2.2.1.2"/>
    </reaction>
</comment>
<proteinExistence type="inferred from homology"/>
<evidence type="ECO:0000256" key="12">
    <source>
        <dbReference type="HAMAP-Rule" id="MF_00492"/>
    </source>
</evidence>
<sequence length="352" mass="38758">MTTGRAAREKRTASRPMFNAAIRILDKAPPRRRLDMTTALDQLKQYTTVVADTGDFQQLEQFKPRDATTNPSLILKAVQKDDYKPLLEKTVKEHAGKPVGQIIDHLLIAFGTEILKIIPGRVSTEVDARLSFDTKGSIAKGHELIKLYEDAGIKHERVLIKLASTWEGIRAAEVLQKEGINCNMTLLFAPAQAVAAADAGAKLISPFVGRIYDWYKKSAGAEWDDVKMGGANDPGVQSVRKIYAYYKKFGYKTEVMGASFRTVSQITELAGCDLLTISPDLLKKLAESNDTVERKLSPEAVANDSIDKIAVDEPNFRFAVNDDAMATEKLAEGIRTFAADAIKLEKVIAALQ</sequence>
<evidence type="ECO:0000256" key="2">
    <source>
        <dbReference type="ARBA" id="ARBA00004496"/>
    </source>
</evidence>
<dbReference type="UniPathway" id="UPA00115">
    <property type="reaction ID" value="UER00414"/>
</dbReference>
<dbReference type="SUPFAM" id="SSF51569">
    <property type="entry name" value="Aldolase"/>
    <property type="match status" value="1"/>
</dbReference>
<evidence type="ECO:0000256" key="3">
    <source>
        <dbReference type="ARBA" id="ARBA00004857"/>
    </source>
</evidence>
<protein>
    <recommendedName>
        <fullName evidence="6 12">Transaldolase</fullName>
        <ecNumber evidence="6 12">2.2.1.2</ecNumber>
    </recommendedName>
</protein>
<dbReference type="Proteomes" id="UP000054925">
    <property type="component" value="Unassembled WGS sequence"/>
</dbReference>
<comment type="caution">
    <text evidence="14">The sequence shown here is derived from an EMBL/GenBank/DDBJ whole genome shotgun (WGS) entry which is preliminary data.</text>
</comment>
<dbReference type="InterPro" id="IPR004730">
    <property type="entry name" value="Transaldolase_1"/>
</dbReference>
<evidence type="ECO:0000256" key="6">
    <source>
        <dbReference type="ARBA" id="ARBA00013151"/>
    </source>
</evidence>
<dbReference type="InterPro" id="IPR001585">
    <property type="entry name" value="TAL/FSA"/>
</dbReference>
<organism evidence="14 15">
    <name type="scientific">Caballeronia terrestris</name>
    <dbReference type="NCBI Taxonomy" id="1226301"/>
    <lineage>
        <taxon>Bacteria</taxon>
        <taxon>Pseudomonadati</taxon>
        <taxon>Pseudomonadota</taxon>
        <taxon>Betaproteobacteria</taxon>
        <taxon>Burkholderiales</taxon>
        <taxon>Burkholderiaceae</taxon>
        <taxon>Caballeronia</taxon>
    </lineage>
</organism>
<comment type="function">
    <text evidence="1 12 13">Transaldolase is important for the balance of metabolites in the pentose-phosphate pathway.</text>
</comment>
<dbReference type="GO" id="GO:0009052">
    <property type="term" value="P:pentose-phosphate shunt, non-oxidative branch"/>
    <property type="evidence" value="ECO:0007669"/>
    <property type="project" value="TreeGrafter"/>
</dbReference>
<evidence type="ECO:0000256" key="13">
    <source>
        <dbReference type="RuleBase" id="RU004155"/>
    </source>
</evidence>
<evidence type="ECO:0000256" key="1">
    <source>
        <dbReference type="ARBA" id="ARBA00003518"/>
    </source>
</evidence>
<accession>A0A158K1C7</accession>
<comment type="similarity">
    <text evidence="4 12 13">Belongs to the transaldolase family. Type 1 subfamily.</text>
</comment>
<evidence type="ECO:0000313" key="15">
    <source>
        <dbReference type="Proteomes" id="UP000054925"/>
    </source>
</evidence>
<dbReference type="InterPro" id="IPR013785">
    <property type="entry name" value="Aldolase_TIM"/>
</dbReference>
<comment type="subunit">
    <text evidence="5">Homodimer.</text>
</comment>
<evidence type="ECO:0000256" key="5">
    <source>
        <dbReference type="ARBA" id="ARBA00011738"/>
    </source>
</evidence>
<dbReference type="Pfam" id="PF00923">
    <property type="entry name" value="TAL_FSA"/>
    <property type="match status" value="1"/>
</dbReference>
<keyword evidence="7 12" id="KW-0963">Cytoplasm</keyword>
<dbReference type="InterPro" id="IPR018225">
    <property type="entry name" value="Transaldolase_AS"/>
</dbReference>
<dbReference type="FunFam" id="3.20.20.70:FF:000002">
    <property type="entry name" value="Transaldolase"/>
    <property type="match status" value="1"/>
</dbReference>
<evidence type="ECO:0000256" key="9">
    <source>
        <dbReference type="ARBA" id="ARBA00023126"/>
    </source>
</evidence>
<name>A0A158K1C7_9BURK</name>
<dbReference type="CDD" id="cd00957">
    <property type="entry name" value="Transaldolase_TalAB"/>
    <property type="match status" value="1"/>
</dbReference>
<dbReference type="AlphaFoldDB" id="A0A158K1C7"/>
<evidence type="ECO:0000256" key="8">
    <source>
        <dbReference type="ARBA" id="ARBA00022679"/>
    </source>
</evidence>
<dbReference type="EC" id="2.2.1.2" evidence="6 12"/>
<evidence type="ECO:0000256" key="10">
    <source>
        <dbReference type="ARBA" id="ARBA00023270"/>
    </source>
</evidence>
<evidence type="ECO:0000313" key="14">
    <source>
        <dbReference type="EMBL" id="SAL74310.1"/>
    </source>
</evidence>
<keyword evidence="9 12" id="KW-0570">Pentose shunt</keyword>
<evidence type="ECO:0000256" key="11">
    <source>
        <dbReference type="ARBA" id="ARBA00048810"/>
    </source>
</evidence>
<evidence type="ECO:0000256" key="4">
    <source>
        <dbReference type="ARBA" id="ARBA00008012"/>
    </source>
</evidence>
<dbReference type="GO" id="GO:0005737">
    <property type="term" value="C:cytoplasm"/>
    <property type="evidence" value="ECO:0007669"/>
    <property type="project" value="UniProtKB-SubCell"/>
</dbReference>
<gene>
    <name evidence="12" type="primary">tal</name>
    <name evidence="14" type="ORF">AWB67_04575</name>
</gene>
<dbReference type="GO" id="GO:0005975">
    <property type="term" value="P:carbohydrate metabolic process"/>
    <property type="evidence" value="ECO:0007669"/>
    <property type="project" value="InterPro"/>
</dbReference>
<keyword evidence="8 12" id="KW-0808">Transferase</keyword>
<dbReference type="HAMAP" id="MF_00492">
    <property type="entry name" value="Transaldolase_1"/>
    <property type="match status" value="1"/>
</dbReference>
<reference evidence="14" key="1">
    <citation type="submission" date="2016-01" db="EMBL/GenBank/DDBJ databases">
        <authorList>
            <person name="Peeters C."/>
        </authorList>
    </citation>
    <scope>NUCLEOTIDE SEQUENCE [LARGE SCALE GENOMIC DNA]</scope>
    <source>
        <strain evidence="14">LMG 22937</strain>
    </source>
</reference>
<dbReference type="PANTHER" id="PTHR10683">
    <property type="entry name" value="TRANSALDOLASE"/>
    <property type="match status" value="1"/>
</dbReference>
<comment type="subcellular location">
    <subcellularLocation>
        <location evidence="2 12">Cytoplasm</location>
    </subcellularLocation>
</comment>
<keyword evidence="10 12" id="KW-0704">Schiff base</keyword>